<dbReference type="AlphaFoldDB" id="A4RSU1"/>
<dbReference type="Proteomes" id="UP000001568">
    <property type="component" value="Chromosome 2"/>
</dbReference>
<dbReference type="InterPro" id="IPR014729">
    <property type="entry name" value="Rossmann-like_a/b/a_fold"/>
</dbReference>
<keyword evidence="6" id="KW-1185">Reference proteome</keyword>
<dbReference type="GeneID" id="5000317"/>
<sequence length="548" mass="60997">MCGVVLVVEESSSSYRLSDVKPLASMVDCTSDIDIGLSCALSRRGPDACATFNHASHKFCIRLTAAILQLRGEEMVDSPLMVANDCAMAFNGEIYSGLPYQDSTQRDAALLFRALGDAKEESSKIELLSGVRGPWAIVYFDMKNENILIGKDIFGRRSLLLHIPDHHDRRLIVCSTGASKHCSVKFWTEIGCGVHRIDLRAPTLEVIKLDWKHNVATTCGMLGEECRQLPTFLSSLHSKCSLRSFMRLLDRSMEIRVTMNSRKELCAPPHDKMAQVLVLFSGGLDSTTIASLAHRHVPAGEVIDLCSVCFRDGTSPDRLAAKDALTELRSISPGRVWRFIEADVSVEEVLRHFYHIRSLIQPQNSTMAYNIGVALWFASRAKGTATLYNVHGPIEISRNYISDARVVLLGHGADEVLGGYRRHRTAFEQGGMISLAREIKLDIDRLWIRNLGRDDRVVSDSGREGRYPFLDEELVRSVTTSSFRGVFNFSLPPGQGDKLILRKTACHLGLLHTSRRPKCALQFGSKVNRFESELKLRNSADEAACKSD</sequence>
<dbReference type="STRING" id="436017.A4RSU1"/>
<feature type="domain" description="Asparagine synthetase" evidence="4">
    <location>
        <begin position="275"/>
        <end position="426"/>
    </location>
</feature>
<dbReference type="Pfam" id="PF00733">
    <property type="entry name" value="Asn_synthase"/>
    <property type="match status" value="1"/>
</dbReference>
<keyword evidence="2" id="KW-0061">Asparagine biosynthesis</keyword>
<evidence type="ECO:0000256" key="1">
    <source>
        <dbReference type="ARBA" id="ARBA00022605"/>
    </source>
</evidence>
<evidence type="ECO:0000313" key="6">
    <source>
        <dbReference type="Proteomes" id="UP000001568"/>
    </source>
</evidence>
<dbReference type="SUPFAM" id="SSF52402">
    <property type="entry name" value="Adenine nucleotide alpha hydrolases-like"/>
    <property type="match status" value="1"/>
</dbReference>
<reference evidence="5 6" key="1">
    <citation type="journal article" date="2007" name="Proc. Natl. Acad. Sci. U.S.A.">
        <title>The tiny eukaryote Ostreococcus provides genomic insights into the paradox of plankton speciation.</title>
        <authorList>
            <person name="Palenik B."/>
            <person name="Grimwood J."/>
            <person name="Aerts A."/>
            <person name="Rouze P."/>
            <person name="Salamov A."/>
            <person name="Putnam N."/>
            <person name="Dupont C."/>
            <person name="Jorgensen R."/>
            <person name="Derelle E."/>
            <person name="Rombauts S."/>
            <person name="Zhou K."/>
            <person name="Otillar R."/>
            <person name="Merchant S.S."/>
            <person name="Podell S."/>
            <person name="Gaasterland T."/>
            <person name="Napoli C."/>
            <person name="Gendler K."/>
            <person name="Manuell A."/>
            <person name="Tai V."/>
            <person name="Vallon O."/>
            <person name="Piganeau G."/>
            <person name="Jancek S."/>
            <person name="Heijde M."/>
            <person name="Jabbari K."/>
            <person name="Bowler C."/>
            <person name="Lohr M."/>
            <person name="Robbens S."/>
            <person name="Werner G."/>
            <person name="Dubchak I."/>
            <person name="Pazour G.J."/>
            <person name="Ren Q."/>
            <person name="Paulsen I."/>
            <person name="Delwiche C."/>
            <person name="Schmutz J."/>
            <person name="Rokhsar D."/>
            <person name="Van de Peer Y."/>
            <person name="Moreau H."/>
            <person name="Grigoriev I.V."/>
        </authorList>
    </citation>
    <scope>NUCLEOTIDE SEQUENCE [LARGE SCALE GENOMIC DNA]</scope>
    <source>
        <strain evidence="5 6">CCE9901</strain>
    </source>
</reference>
<dbReference type="OrthoDB" id="10252281at2759"/>
<dbReference type="HOGENOM" id="CLU_012368_2_0_1"/>
<evidence type="ECO:0000313" key="5">
    <source>
        <dbReference type="EMBL" id="ABO94479.1"/>
    </source>
</evidence>
<dbReference type="PANTHER" id="PTHR45937:SF1">
    <property type="entry name" value="ASPARAGINE SYNTHETASE DOMAIN-CONTAINING PROTEIN 1"/>
    <property type="match status" value="1"/>
</dbReference>
<dbReference type="InterPro" id="IPR051857">
    <property type="entry name" value="Asn_synthetase_domain"/>
</dbReference>
<dbReference type="CDD" id="cd01991">
    <property type="entry name" value="Asn_synthase_B_C"/>
    <property type="match status" value="1"/>
</dbReference>
<dbReference type="InterPro" id="IPR001962">
    <property type="entry name" value="Asn_synthase"/>
</dbReference>
<dbReference type="GO" id="GO:0004066">
    <property type="term" value="F:asparagine synthase (glutamine-hydrolyzing) activity"/>
    <property type="evidence" value="ECO:0007669"/>
    <property type="project" value="InterPro"/>
</dbReference>
<dbReference type="GO" id="GO:0006529">
    <property type="term" value="P:asparagine biosynthetic process"/>
    <property type="evidence" value="ECO:0007669"/>
    <property type="project" value="UniProtKB-KW"/>
</dbReference>
<dbReference type="RefSeq" id="XP_001416186.1">
    <property type="nucleotide sequence ID" value="XM_001416149.1"/>
</dbReference>
<dbReference type="PANTHER" id="PTHR45937">
    <property type="entry name" value="ASPARAGINE SYNTHETASE DOMAIN-CONTAINING PROTEIN 1"/>
    <property type="match status" value="1"/>
</dbReference>
<keyword evidence="3" id="KW-0315">Glutamine amidotransferase</keyword>
<dbReference type="OMA" id="SVYESCP"/>
<gene>
    <name evidence="5" type="primary">AsnB</name>
    <name evidence="5" type="ORF">OSTLU_119575</name>
</gene>
<name>A4RSU1_OSTLU</name>
<organism evidence="5 6">
    <name type="scientific">Ostreococcus lucimarinus (strain CCE9901)</name>
    <dbReference type="NCBI Taxonomy" id="436017"/>
    <lineage>
        <taxon>Eukaryota</taxon>
        <taxon>Viridiplantae</taxon>
        <taxon>Chlorophyta</taxon>
        <taxon>Mamiellophyceae</taxon>
        <taxon>Mamiellales</taxon>
        <taxon>Bathycoccaceae</taxon>
        <taxon>Ostreococcus</taxon>
    </lineage>
</organism>
<dbReference type="EMBL" id="CP000582">
    <property type="protein sequence ID" value="ABO94479.1"/>
    <property type="molecule type" value="Genomic_DNA"/>
</dbReference>
<dbReference type="KEGG" id="olu:OSTLU_119575"/>
<proteinExistence type="predicted"/>
<evidence type="ECO:0000256" key="3">
    <source>
        <dbReference type="ARBA" id="ARBA00022962"/>
    </source>
</evidence>
<dbReference type="Gene3D" id="3.60.20.10">
    <property type="entry name" value="Glutamine Phosphoribosylpyrophosphate, subunit 1, domain 1"/>
    <property type="match status" value="1"/>
</dbReference>
<dbReference type="Gene3D" id="3.40.50.620">
    <property type="entry name" value="HUPs"/>
    <property type="match status" value="1"/>
</dbReference>
<dbReference type="eggNOG" id="KOG0573">
    <property type="taxonomic scope" value="Eukaryota"/>
</dbReference>
<evidence type="ECO:0000256" key="2">
    <source>
        <dbReference type="ARBA" id="ARBA00022888"/>
    </source>
</evidence>
<evidence type="ECO:0000259" key="4">
    <source>
        <dbReference type="Pfam" id="PF00733"/>
    </source>
</evidence>
<keyword evidence="1" id="KW-0028">Amino-acid biosynthesis</keyword>
<dbReference type="InterPro" id="IPR029055">
    <property type="entry name" value="Ntn_hydrolases_N"/>
</dbReference>
<protein>
    <submittedName>
        <fullName evidence="5">Asparagine synthase (Glutamine-hydrolyzing) related protein</fullName>
    </submittedName>
</protein>
<dbReference type="SUPFAM" id="SSF56235">
    <property type="entry name" value="N-terminal nucleophile aminohydrolases (Ntn hydrolases)"/>
    <property type="match status" value="1"/>
</dbReference>
<accession>A4RSU1</accession>
<dbReference type="Gramene" id="ABO94479">
    <property type="protein sequence ID" value="ABO94479"/>
    <property type="gene ID" value="OSTLU_119575"/>
</dbReference>